<name>A0ABN9ZXC0_PIPNA</name>
<dbReference type="EMBL" id="OY882860">
    <property type="protein sequence ID" value="CAK6442875.1"/>
    <property type="molecule type" value="Genomic_DNA"/>
</dbReference>
<dbReference type="Proteomes" id="UP001314169">
    <property type="component" value="Chromosome 3"/>
</dbReference>
<evidence type="ECO:0000313" key="2">
    <source>
        <dbReference type="EMBL" id="CAK6442875.1"/>
    </source>
</evidence>
<feature type="region of interest" description="Disordered" evidence="1">
    <location>
        <begin position="72"/>
        <end position="99"/>
    </location>
</feature>
<evidence type="ECO:0000313" key="3">
    <source>
        <dbReference type="Proteomes" id="UP001314169"/>
    </source>
</evidence>
<organism evidence="2 3">
    <name type="scientific">Pipistrellus nathusii</name>
    <name type="common">Nathusius' pipistrelle</name>
    <dbReference type="NCBI Taxonomy" id="59473"/>
    <lineage>
        <taxon>Eukaryota</taxon>
        <taxon>Metazoa</taxon>
        <taxon>Chordata</taxon>
        <taxon>Craniata</taxon>
        <taxon>Vertebrata</taxon>
        <taxon>Euteleostomi</taxon>
        <taxon>Mammalia</taxon>
        <taxon>Eutheria</taxon>
        <taxon>Laurasiatheria</taxon>
        <taxon>Chiroptera</taxon>
        <taxon>Yangochiroptera</taxon>
        <taxon>Vespertilionidae</taxon>
        <taxon>Pipistrellus</taxon>
    </lineage>
</organism>
<reference evidence="2" key="1">
    <citation type="submission" date="2023-12" db="EMBL/GenBank/DDBJ databases">
        <authorList>
            <person name="Brown T."/>
        </authorList>
    </citation>
    <scope>NUCLEOTIDE SEQUENCE</scope>
</reference>
<sequence>MCRYNFTNITKLTIMEILESTTTTSMVKSANLSTCALTFKAKLKMEKRVLAMLDEAHGLLLTYTHREVPNPEAHHYHLEGLAPPPARSRPQSVSDSRSG</sequence>
<feature type="compositionally biased region" description="Polar residues" evidence="1">
    <location>
        <begin position="89"/>
        <end position="99"/>
    </location>
</feature>
<gene>
    <name evidence="2" type="ORF">MPIPNATIZW_LOCUS11181</name>
</gene>
<keyword evidence="3" id="KW-1185">Reference proteome</keyword>
<accession>A0ABN9ZXC0</accession>
<proteinExistence type="predicted"/>
<protein>
    <submittedName>
        <fullName evidence="2">Uncharacterized protein</fullName>
    </submittedName>
</protein>
<evidence type="ECO:0000256" key="1">
    <source>
        <dbReference type="SAM" id="MobiDB-lite"/>
    </source>
</evidence>